<proteinExistence type="predicted"/>
<accession>A0A382Z3W4</accession>
<organism evidence="1">
    <name type="scientific">marine metagenome</name>
    <dbReference type="NCBI Taxonomy" id="408172"/>
    <lineage>
        <taxon>unclassified sequences</taxon>
        <taxon>metagenomes</taxon>
        <taxon>ecological metagenomes</taxon>
    </lineage>
</organism>
<dbReference type="EMBL" id="UINC01180784">
    <property type="protein sequence ID" value="SVD90151.1"/>
    <property type="molecule type" value="Genomic_DNA"/>
</dbReference>
<sequence length="43" mass="4594">MESMEAAHVLTQSPDTGDRLARILTLLGSAYLVVRIGVDLLPA</sequence>
<reference evidence="1" key="1">
    <citation type="submission" date="2018-05" db="EMBL/GenBank/DDBJ databases">
        <authorList>
            <person name="Lanie J.A."/>
            <person name="Ng W.-L."/>
            <person name="Kazmierczak K.M."/>
            <person name="Andrzejewski T.M."/>
            <person name="Davidsen T.M."/>
            <person name="Wayne K.J."/>
            <person name="Tettelin H."/>
            <person name="Glass J.I."/>
            <person name="Rusch D."/>
            <person name="Podicherti R."/>
            <person name="Tsui H.-C.T."/>
            <person name="Winkler M.E."/>
        </authorList>
    </citation>
    <scope>NUCLEOTIDE SEQUENCE</scope>
</reference>
<evidence type="ECO:0000313" key="1">
    <source>
        <dbReference type="EMBL" id="SVD90151.1"/>
    </source>
</evidence>
<protein>
    <submittedName>
        <fullName evidence="1">Uncharacterized protein</fullName>
    </submittedName>
</protein>
<dbReference type="AlphaFoldDB" id="A0A382Z3W4"/>
<name>A0A382Z3W4_9ZZZZ</name>
<gene>
    <name evidence="1" type="ORF">METZ01_LOCUS443005</name>
</gene>